<gene>
    <name evidence="1" type="ORF">SMD27_08480</name>
</gene>
<dbReference type="EMBL" id="JAXCLW010000002">
    <property type="protein sequence ID" value="MDY0882877.1"/>
    <property type="molecule type" value="Genomic_DNA"/>
</dbReference>
<organism evidence="1 2">
    <name type="scientific">Dongia soli</name>
    <dbReference type="NCBI Taxonomy" id="600628"/>
    <lineage>
        <taxon>Bacteria</taxon>
        <taxon>Pseudomonadati</taxon>
        <taxon>Pseudomonadota</taxon>
        <taxon>Alphaproteobacteria</taxon>
        <taxon>Rhodospirillales</taxon>
        <taxon>Dongiaceae</taxon>
        <taxon>Dongia</taxon>
    </lineage>
</organism>
<reference evidence="1 2" key="1">
    <citation type="journal article" date="2016" name="Antonie Van Leeuwenhoek">
        <title>Dongia soli sp. nov., isolated from soil from Dokdo, Korea.</title>
        <authorList>
            <person name="Kim D.U."/>
            <person name="Lee H."/>
            <person name="Kim H."/>
            <person name="Kim S.G."/>
            <person name="Ka J.O."/>
        </authorList>
    </citation>
    <scope>NUCLEOTIDE SEQUENCE [LARGE SCALE GENOMIC DNA]</scope>
    <source>
        <strain evidence="1 2">D78</strain>
    </source>
</reference>
<dbReference type="RefSeq" id="WP_320507935.1">
    <property type="nucleotide sequence ID" value="NZ_JAXCLW010000002.1"/>
</dbReference>
<name>A0ABU5EAE3_9PROT</name>
<evidence type="ECO:0000313" key="2">
    <source>
        <dbReference type="Proteomes" id="UP001279642"/>
    </source>
</evidence>
<comment type="caution">
    <text evidence="1">The sequence shown here is derived from an EMBL/GenBank/DDBJ whole genome shotgun (WGS) entry which is preliminary data.</text>
</comment>
<protein>
    <recommendedName>
        <fullName evidence="3">DUF3828 domain-containing protein</fullName>
    </recommendedName>
</protein>
<sequence length="113" mass="12317">MMSLAGVMGWWNMRTGAPSPEDVTGALHQYAVSADTDNFAPVSSATAMLLADVAANFSHIRILGAKESEGLWSLDTLVRVQTRRTSPIDLKIQFHLMQQSGDWSITAAKLLQN</sequence>
<keyword evidence="2" id="KW-1185">Reference proteome</keyword>
<accession>A0ABU5EAE3</accession>
<evidence type="ECO:0000313" key="1">
    <source>
        <dbReference type="EMBL" id="MDY0882877.1"/>
    </source>
</evidence>
<evidence type="ECO:0008006" key="3">
    <source>
        <dbReference type="Google" id="ProtNLM"/>
    </source>
</evidence>
<dbReference type="Proteomes" id="UP001279642">
    <property type="component" value="Unassembled WGS sequence"/>
</dbReference>
<proteinExistence type="predicted"/>